<dbReference type="Pfam" id="PF02620">
    <property type="entry name" value="YceD"/>
    <property type="match status" value="1"/>
</dbReference>
<dbReference type="OrthoDB" id="1524821at2"/>
<accession>A0A5B8VDG0</accession>
<sequence>MNHRRAYEIAFVGLKPGIHHFDYQVDDKFFKHYGEQDFSHCTAKIKLELEKNNSFMMLKFDVDGSADVSCDRCGNDLTMQLWDEFRITVKLVDEPDTMNEQEEDPDVYYISKTESHIYVGDWIYEFINLSIPMQKMCAEDEVGGPQCNKEVLEKLKQMQTEAEKETKSNTSVWKGLEKFKNLEEE</sequence>
<name>A0A5B8VDG0_9BACT</name>
<dbReference type="Proteomes" id="UP000321533">
    <property type="component" value="Chromosome"/>
</dbReference>
<protein>
    <submittedName>
        <fullName evidence="1">DUF177 domain-containing protein</fullName>
    </submittedName>
</protein>
<organism evidence="1 2">
    <name type="scientific">Panacibacter ginsenosidivorans</name>
    <dbReference type="NCBI Taxonomy" id="1813871"/>
    <lineage>
        <taxon>Bacteria</taxon>
        <taxon>Pseudomonadati</taxon>
        <taxon>Bacteroidota</taxon>
        <taxon>Chitinophagia</taxon>
        <taxon>Chitinophagales</taxon>
        <taxon>Chitinophagaceae</taxon>
        <taxon>Panacibacter</taxon>
    </lineage>
</organism>
<dbReference type="InterPro" id="IPR003772">
    <property type="entry name" value="YceD"/>
</dbReference>
<evidence type="ECO:0000313" key="2">
    <source>
        <dbReference type="Proteomes" id="UP000321533"/>
    </source>
</evidence>
<dbReference type="RefSeq" id="WP_147191679.1">
    <property type="nucleotide sequence ID" value="NZ_CP042435.1"/>
</dbReference>
<evidence type="ECO:0000313" key="1">
    <source>
        <dbReference type="EMBL" id="QEC69033.1"/>
    </source>
</evidence>
<reference evidence="1 2" key="1">
    <citation type="journal article" date="2016" name="Int. J. Syst. Evol. Microbiol.">
        <title>Panacibacter ginsenosidivorans gen. nov., sp. nov., with ginsenoside converting activity isolated from soil of a ginseng field.</title>
        <authorList>
            <person name="Siddiqi M.Z."/>
            <person name="Muhammad Shafi S."/>
            <person name="Choi K.D."/>
            <person name="Im W.T."/>
        </authorList>
    </citation>
    <scope>NUCLEOTIDE SEQUENCE [LARGE SCALE GENOMIC DNA]</scope>
    <source>
        <strain evidence="1 2">Gsoil1550</strain>
    </source>
</reference>
<dbReference type="AlphaFoldDB" id="A0A5B8VDG0"/>
<dbReference type="EMBL" id="CP042435">
    <property type="protein sequence ID" value="QEC69033.1"/>
    <property type="molecule type" value="Genomic_DNA"/>
</dbReference>
<dbReference type="KEGG" id="pgin:FRZ67_17590"/>
<gene>
    <name evidence="1" type="ORF">FRZ67_17590</name>
</gene>
<keyword evidence="2" id="KW-1185">Reference proteome</keyword>
<proteinExistence type="predicted"/>